<dbReference type="AlphaFoldDB" id="A0AAI8YDK8"/>
<evidence type="ECO:0000313" key="2">
    <source>
        <dbReference type="Proteomes" id="UP001295740"/>
    </source>
</evidence>
<organism evidence="1 2">
    <name type="scientific">Anthostomella pinea</name>
    <dbReference type="NCBI Taxonomy" id="933095"/>
    <lineage>
        <taxon>Eukaryota</taxon>
        <taxon>Fungi</taxon>
        <taxon>Dikarya</taxon>
        <taxon>Ascomycota</taxon>
        <taxon>Pezizomycotina</taxon>
        <taxon>Sordariomycetes</taxon>
        <taxon>Xylariomycetidae</taxon>
        <taxon>Xylariales</taxon>
        <taxon>Xylariaceae</taxon>
        <taxon>Anthostomella</taxon>
    </lineage>
</organism>
<evidence type="ECO:0000313" key="1">
    <source>
        <dbReference type="EMBL" id="CAJ2503371.1"/>
    </source>
</evidence>
<sequence length="141" mass="15985">MATPDTKATKSLAELRDDQVLWYKICVLVYDLRNMTKDKACEDRTLQTTDELYISAPYFSADEAATIKSATVSDNDNAFLEQTITSNLQNFFEKRRASGDCRPCGPHDMVPVYLECFGIDRAEIENEKFVSRLRRSGPGTK</sequence>
<gene>
    <name evidence="1" type="ORF">KHLLAP_LOCUS3839</name>
</gene>
<accession>A0AAI8YDK8</accession>
<comment type="caution">
    <text evidence="1">The sequence shown here is derived from an EMBL/GenBank/DDBJ whole genome shotgun (WGS) entry which is preliminary data.</text>
</comment>
<dbReference type="Proteomes" id="UP001295740">
    <property type="component" value="Unassembled WGS sequence"/>
</dbReference>
<dbReference type="EMBL" id="CAUWAG010000006">
    <property type="protein sequence ID" value="CAJ2503371.1"/>
    <property type="molecule type" value="Genomic_DNA"/>
</dbReference>
<reference evidence="1" key="1">
    <citation type="submission" date="2023-10" db="EMBL/GenBank/DDBJ databases">
        <authorList>
            <person name="Hackl T."/>
        </authorList>
    </citation>
    <scope>NUCLEOTIDE SEQUENCE</scope>
</reference>
<protein>
    <submittedName>
        <fullName evidence="1">Uu.00g107650.m01.CDS01</fullName>
    </submittedName>
</protein>
<name>A0AAI8YDK8_9PEZI</name>
<proteinExistence type="predicted"/>
<keyword evidence="2" id="KW-1185">Reference proteome</keyword>